<reference evidence="11 12" key="1">
    <citation type="submission" date="2020-08" db="EMBL/GenBank/DDBJ databases">
        <title>Cohnella phylogeny.</title>
        <authorList>
            <person name="Dunlap C."/>
        </authorList>
    </citation>
    <scope>NUCLEOTIDE SEQUENCE [LARGE SCALE GENOMIC DNA]</scope>
    <source>
        <strain evidence="11 12">DSM 25241</strain>
    </source>
</reference>
<dbReference type="InterPro" id="IPR050161">
    <property type="entry name" value="Siro_Cobalamin_biosynth"/>
</dbReference>
<dbReference type="Proteomes" id="UP000535838">
    <property type="component" value="Unassembled WGS sequence"/>
</dbReference>
<dbReference type="EC" id="2.1.1.107" evidence="2"/>
<feature type="domain" description="Tetrapyrrole methylase" evidence="10">
    <location>
        <begin position="11"/>
        <end position="221"/>
    </location>
</feature>
<keyword evidence="5 9" id="KW-0808">Transferase</keyword>
<comment type="caution">
    <text evidence="11">The sequence shown here is derived from an EMBL/GenBank/DDBJ whole genome shotgun (WGS) entry which is preliminary data.</text>
</comment>
<dbReference type="NCBIfam" id="NF004790">
    <property type="entry name" value="PRK06136.1"/>
    <property type="match status" value="1"/>
</dbReference>
<dbReference type="InterPro" id="IPR014776">
    <property type="entry name" value="4pyrrole_Mease_sub2"/>
</dbReference>
<evidence type="ECO:0000256" key="7">
    <source>
        <dbReference type="ARBA" id="ARBA00023244"/>
    </source>
</evidence>
<dbReference type="InterPro" id="IPR003043">
    <property type="entry name" value="Uropor_MeTrfase_CS"/>
</dbReference>
<dbReference type="GO" id="GO:0004851">
    <property type="term" value="F:uroporphyrin-III C-methyltransferase activity"/>
    <property type="evidence" value="ECO:0007669"/>
    <property type="project" value="UniProtKB-EC"/>
</dbReference>
<organism evidence="11 12">
    <name type="scientific">Cohnella thailandensis</name>
    <dbReference type="NCBI Taxonomy" id="557557"/>
    <lineage>
        <taxon>Bacteria</taxon>
        <taxon>Bacillati</taxon>
        <taxon>Bacillota</taxon>
        <taxon>Bacilli</taxon>
        <taxon>Bacillales</taxon>
        <taxon>Paenibacillaceae</taxon>
        <taxon>Cohnella</taxon>
    </lineage>
</organism>
<dbReference type="SUPFAM" id="SSF53790">
    <property type="entry name" value="Tetrapyrrole methylase"/>
    <property type="match status" value="1"/>
</dbReference>
<name>A0A841SK97_9BACL</name>
<accession>A0A841SK97</accession>
<evidence type="ECO:0000256" key="4">
    <source>
        <dbReference type="ARBA" id="ARBA00022603"/>
    </source>
</evidence>
<evidence type="ECO:0000256" key="5">
    <source>
        <dbReference type="ARBA" id="ARBA00022679"/>
    </source>
</evidence>
<dbReference type="PROSITE" id="PS00840">
    <property type="entry name" value="SUMT_2"/>
    <property type="match status" value="1"/>
</dbReference>
<sequence length="260" mass="27846">MSDCARTPGEVSIVGAGPGDPELITLKALKRIQQADIILYDRLVNEQLLGHARPDAKLLYVGKAPGRHSMPQGQIIEKLILFANEGYKVVRLKGGDPFIFGRGGEEAIALAERGIPYEIVPGITSAIGAAAAAQIPLTHRGQSASVAFVTGNRCHDNEVPPRWDLLAQSVETLVIYMGVSELDAIRSTLLLHGKPAETPVALIEKGTTAHQRVVTGSLSNIHKLAEAMKLSNPALIVIGEAVKVRERLLQLQAEAVERIG</sequence>
<protein>
    <recommendedName>
        <fullName evidence="3">Uroporphyrinogen-III C-methyltransferase</fullName>
        <ecNumber evidence="2">2.1.1.107</ecNumber>
    </recommendedName>
    <alternativeName>
        <fullName evidence="8">Uroporphyrinogen III methylase</fullName>
    </alternativeName>
</protein>
<evidence type="ECO:0000256" key="3">
    <source>
        <dbReference type="ARBA" id="ARBA00018323"/>
    </source>
</evidence>
<evidence type="ECO:0000256" key="6">
    <source>
        <dbReference type="ARBA" id="ARBA00022691"/>
    </source>
</evidence>
<dbReference type="InterPro" id="IPR014777">
    <property type="entry name" value="4pyrrole_Mease_sub1"/>
</dbReference>
<dbReference type="InterPro" id="IPR000878">
    <property type="entry name" value="4pyrrol_Mease"/>
</dbReference>
<evidence type="ECO:0000256" key="9">
    <source>
        <dbReference type="RuleBase" id="RU003960"/>
    </source>
</evidence>
<evidence type="ECO:0000256" key="2">
    <source>
        <dbReference type="ARBA" id="ARBA00012162"/>
    </source>
</evidence>
<dbReference type="PANTHER" id="PTHR45790">
    <property type="entry name" value="SIROHEME SYNTHASE-RELATED"/>
    <property type="match status" value="1"/>
</dbReference>
<dbReference type="Gene3D" id="3.40.1010.10">
    <property type="entry name" value="Cobalt-precorrin-4 Transmethylase, Domain 1"/>
    <property type="match status" value="1"/>
</dbReference>
<dbReference type="EMBL" id="JACJVQ010000002">
    <property type="protein sequence ID" value="MBB6632943.1"/>
    <property type="molecule type" value="Genomic_DNA"/>
</dbReference>
<dbReference type="FunFam" id="3.40.1010.10:FF:000001">
    <property type="entry name" value="Siroheme synthase"/>
    <property type="match status" value="1"/>
</dbReference>
<dbReference type="NCBIfam" id="TIGR01469">
    <property type="entry name" value="cobA_cysG_Cterm"/>
    <property type="match status" value="1"/>
</dbReference>
<dbReference type="PROSITE" id="PS00839">
    <property type="entry name" value="SUMT_1"/>
    <property type="match status" value="1"/>
</dbReference>
<keyword evidence="12" id="KW-1185">Reference proteome</keyword>
<dbReference type="GO" id="GO:0032259">
    <property type="term" value="P:methylation"/>
    <property type="evidence" value="ECO:0007669"/>
    <property type="project" value="UniProtKB-KW"/>
</dbReference>
<dbReference type="CDD" id="cd11642">
    <property type="entry name" value="SUMT"/>
    <property type="match status" value="1"/>
</dbReference>
<dbReference type="Pfam" id="PF00590">
    <property type="entry name" value="TP_methylase"/>
    <property type="match status" value="1"/>
</dbReference>
<dbReference type="PANTHER" id="PTHR45790:SF3">
    <property type="entry name" value="S-ADENOSYL-L-METHIONINE-DEPENDENT UROPORPHYRINOGEN III METHYLTRANSFERASE, CHLOROPLASTIC"/>
    <property type="match status" value="1"/>
</dbReference>
<evidence type="ECO:0000259" key="10">
    <source>
        <dbReference type="Pfam" id="PF00590"/>
    </source>
</evidence>
<dbReference type="InterPro" id="IPR006366">
    <property type="entry name" value="CobA/CysG_C"/>
</dbReference>
<evidence type="ECO:0000313" key="11">
    <source>
        <dbReference type="EMBL" id="MBB6632943.1"/>
    </source>
</evidence>
<evidence type="ECO:0000256" key="1">
    <source>
        <dbReference type="ARBA" id="ARBA00005879"/>
    </source>
</evidence>
<dbReference type="Gene3D" id="3.30.950.10">
    <property type="entry name" value="Methyltransferase, Cobalt-precorrin-4 Transmethylase, Domain 2"/>
    <property type="match status" value="1"/>
</dbReference>
<dbReference type="FunFam" id="3.30.950.10:FF:000001">
    <property type="entry name" value="Siroheme synthase"/>
    <property type="match status" value="1"/>
</dbReference>
<comment type="similarity">
    <text evidence="1 9">Belongs to the precorrin methyltransferase family.</text>
</comment>
<dbReference type="InterPro" id="IPR035996">
    <property type="entry name" value="4pyrrol_Methylase_sf"/>
</dbReference>
<dbReference type="AlphaFoldDB" id="A0A841SK97"/>
<keyword evidence="7" id="KW-0627">Porphyrin biosynthesis</keyword>
<evidence type="ECO:0000256" key="8">
    <source>
        <dbReference type="ARBA" id="ARBA00079776"/>
    </source>
</evidence>
<dbReference type="RefSeq" id="WP_185118157.1">
    <property type="nucleotide sequence ID" value="NZ_JACJVQ010000002.1"/>
</dbReference>
<evidence type="ECO:0000313" key="12">
    <source>
        <dbReference type="Proteomes" id="UP000535838"/>
    </source>
</evidence>
<gene>
    <name evidence="11" type="primary">cobA</name>
    <name evidence="11" type="ORF">H7B67_02225</name>
</gene>
<proteinExistence type="inferred from homology"/>
<dbReference type="GO" id="GO:0019354">
    <property type="term" value="P:siroheme biosynthetic process"/>
    <property type="evidence" value="ECO:0007669"/>
    <property type="project" value="InterPro"/>
</dbReference>
<keyword evidence="6" id="KW-0949">S-adenosyl-L-methionine</keyword>
<keyword evidence="4 9" id="KW-0489">Methyltransferase</keyword>